<comment type="caution">
    <text evidence="1">The sequence shown here is derived from an EMBL/GenBank/DDBJ whole genome shotgun (WGS) entry which is preliminary data.</text>
</comment>
<dbReference type="Proteomes" id="UP001172386">
    <property type="component" value="Unassembled WGS sequence"/>
</dbReference>
<keyword evidence="2" id="KW-1185">Reference proteome</keyword>
<protein>
    <submittedName>
        <fullName evidence="1">Uncharacterized protein</fullName>
    </submittedName>
</protein>
<name>A0ACC2ZUD4_9EURO</name>
<reference evidence="1" key="1">
    <citation type="submission" date="2022-10" db="EMBL/GenBank/DDBJ databases">
        <title>Culturing micro-colonial fungi from biological soil crusts in the Mojave desert and describing Neophaeococcomyces mojavensis, and introducing the new genera and species Taxawa tesnikishii.</title>
        <authorList>
            <person name="Kurbessoian T."/>
            <person name="Stajich J.E."/>
        </authorList>
    </citation>
    <scope>NUCLEOTIDE SEQUENCE</scope>
    <source>
        <strain evidence="1">JES_112</strain>
    </source>
</reference>
<evidence type="ECO:0000313" key="1">
    <source>
        <dbReference type="EMBL" id="KAJ9651123.1"/>
    </source>
</evidence>
<dbReference type="EMBL" id="JAPDRQ010000280">
    <property type="protein sequence ID" value="KAJ9651123.1"/>
    <property type="molecule type" value="Genomic_DNA"/>
</dbReference>
<accession>A0ACC2ZUD4</accession>
<organism evidence="1 2">
    <name type="scientific">Neophaeococcomyces mojaviensis</name>
    <dbReference type="NCBI Taxonomy" id="3383035"/>
    <lineage>
        <taxon>Eukaryota</taxon>
        <taxon>Fungi</taxon>
        <taxon>Dikarya</taxon>
        <taxon>Ascomycota</taxon>
        <taxon>Pezizomycotina</taxon>
        <taxon>Eurotiomycetes</taxon>
        <taxon>Chaetothyriomycetidae</taxon>
        <taxon>Chaetothyriales</taxon>
        <taxon>Chaetothyriales incertae sedis</taxon>
        <taxon>Neophaeococcomyces</taxon>
    </lineage>
</organism>
<proteinExistence type="predicted"/>
<sequence length="652" mass="74224">MTLAEENNSAGKAGWPDSPTLRLKELIKLLRVSRSKAYELMKTDPDFPKGIPLYDSELSPKFYWTHEAMAWVEGLHSSPLDALTHALSEQSTKGKGKLEQDFRQAYPILEQHIAKKMSKKILVEQFNAAYKHDLNLIQFRKLLKEERFRRHAEGDAARCQSCGHLLVEVEEQTARYAPKYPLETFHHVAREAGLELLRNVQVPDAMVGMGLINAISMACQGLIDVKLPTGQIKPVTQNLMLVAESGERKSTVFELLQAPFRDADTKEMAAFKQQTEAYEIDYGLWTAKMKGLRSAISKAVAAGKSVEALEAQLKEFSEKKPLQPRLRCFLRQDITAKAIMEAVQGDGESIAITTDEGHMLFKSEAMANVGLLNRLWDSPGMMPLDRAENEHLIAMNPRVSVSIMTQYEPFKQFLNRRGSVAKGSGHWARYLVAWPRSMMGYRRIEDVEPVWEHLPAFHERIAELLFKYKERSASGAIAREVVSFSIDARARWVELASETESLLRDGEYLSDINDFAAKIMEIVARLAASMQYFSGEGGDITLDTINRAFDIVRWHVDEYKHLFSPAFVVSQDQVDAQALDRYLYAKWWKGIYSDTYVPKNQVLRYGPVRDRARLNAAISILEGQGAIQVCSGYRDKRMYLRLMNHYFDRRAL</sequence>
<evidence type="ECO:0000313" key="2">
    <source>
        <dbReference type="Proteomes" id="UP001172386"/>
    </source>
</evidence>
<gene>
    <name evidence="1" type="ORF">H2198_009576</name>
</gene>